<reference evidence="2" key="1">
    <citation type="submission" date="2023-10" db="EMBL/GenBank/DDBJ databases">
        <title>Genome assembly of Pristionchus species.</title>
        <authorList>
            <person name="Yoshida K."/>
            <person name="Sommer R.J."/>
        </authorList>
    </citation>
    <scope>NUCLEOTIDE SEQUENCE</scope>
    <source>
        <strain evidence="2">RS0144</strain>
    </source>
</reference>
<dbReference type="EMBL" id="BTSX01000005">
    <property type="protein sequence ID" value="GMT01958.1"/>
    <property type="molecule type" value="Genomic_DNA"/>
</dbReference>
<feature type="non-terminal residue" evidence="2">
    <location>
        <position position="1"/>
    </location>
</feature>
<organism evidence="2 3">
    <name type="scientific">Pristionchus entomophagus</name>
    <dbReference type="NCBI Taxonomy" id="358040"/>
    <lineage>
        <taxon>Eukaryota</taxon>
        <taxon>Metazoa</taxon>
        <taxon>Ecdysozoa</taxon>
        <taxon>Nematoda</taxon>
        <taxon>Chromadorea</taxon>
        <taxon>Rhabditida</taxon>
        <taxon>Rhabditina</taxon>
        <taxon>Diplogasteromorpha</taxon>
        <taxon>Diplogasteroidea</taxon>
        <taxon>Neodiplogasteridae</taxon>
        <taxon>Pristionchus</taxon>
    </lineage>
</organism>
<keyword evidence="3" id="KW-1185">Reference proteome</keyword>
<gene>
    <name evidence="2" type="ORF">PENTCL1PPCAC_24132</name>
</gene>
<keyword evidence="1" id="KW-0812">Transmembrane</keyword>
<evidence type="ECO:0000313" key="2">
    <source>
        <dbReference type="EMBL" id="GMT01958.1"/>
    </source>
</evidence>
<accession>A0AAV5U6D8</accession>
<keyword evidence="1" id="KW-1133">Transmembrane helix</keyword>
<proteinExistence type="predicted"/>
<protein>
    <submittedName>
        <fullName evidence="2">Uncharacterized protein</fullName>
    </submittedName>
</protein>
<name>A0AAV5U6D8_9BILA</name>
<sequence>CTVPQSLRPKKSAAESRGELHQVASCIRPLQMAALILACSRDSISTSSGTYSSFFLSSLPLSQSLLLLSFILLFLHESELIRRRDIDSCTNLDRNGSSGNR</sequence>
<feature type="transmembrane region" description="Helical" evidence="1">
    <location>
        <begin position="54"/>
        <end position="75"/>
    </location>
</feature>
<keyword evidence="1" id="KW-0472">Membrane</keyword>
<evidence type="ECO:0000313" key="3">
    <source>
        <dbReference type="Proteomes" id="UP001432027"/>
    </source>
</evidence>
<feature type="non-terminal residue" evidence="2">
    <location>
        <position position="101"/>
    </location>
</feature>
<comment type="caution">
    <text evidence="2">The sequence shown here is derived from an EMBL/GenBank/DDBJ whole genome shotgun (WGS) entry which is preliminary data.</text>
</comment>
<evidence type="ECO:0000256" key="1">
    <source>
        <dbReference type="SAM" id="Phobius"/>
    </source>
</evidence>
<dbReference type="Proteomes" id="UP001432027">
    <property type="component" value="Unassembled WGS sequence"/>
</dbReference>
<dbReference type="AlphaFoldDB" id="A0AAV5U6D8"/>